<dbReference type="Gene3D" id="3.40.850.10">
    <property type="entry name" value="Kinesin motor domain"/>
    <property type="match status" value="1"/>
</dbReference>
<evidence type="ECO:0000256" key="3">
    <source>
        <dbReference type="ARBA" id="ARBA00022553"/>
    </source>
</evidence>
<dbReference type="PANTHER" id="PTHR47970:SF29">
    <property type="entry name" value="KINESIN FAMILY MEMBER 20B"/>
    <property type="match status" value="1"/>
</dbReference>
<dbReference type="InterPro" id="IPR019821">
    <property type="entry name" value="Kinesin_motor_CS"/>
</dbReference>
<evidence type="ECO:0000256" key="12">
    <source>
        <dbReference type="SAM" id="MobiDB-lite"/>
    </source>
</evidence>
<keyword evidence="8 10" id="KW-0505">Motor protein</keyword>
<accession>A0ABM4RLY3</accession>
<feature type="coiled-coil region" evidence="11">
    <location>
        <begin position="720"/>
        <end position="765"/>
    </location>
</feature>
<dbReference type="RefSeq" id="XP_070636562.1">
    <property type="nucleotide sequence ID" value="XM_070780461.1"/>
</dbReference>
<dbReference type="GeneID" id="109553179"/>
<feature type="domain" description="Kinesin motor" evidence="13">
    <location>
        <begin position="66"/>
        <end position="488"/>
    </location>
</feature>
<keyword evidence="7 11" id="KW-0175">Coiled coil</keyword>
<keyword evidence="2" id="KW-0963">Cytoplasm</keyword>
<dbReference type="SUPFAM" id="SSF52540">
    <property type="entry name" value="P-loop containing nucleoside triphosphate hydrolases"/>
    <property type="match status" value="1"/>
</dbReference>
<keyword evidence="4" id="KW-0493">Microtubule</keyword>
<protein>
    <submittedName>
        <fullName evidence="15">Kinesin-like protein KIF20B isoform X5</fullName>
    </submittedName>
</protein>
<name>A0ABM4RLY3_BOSIN</name>
<dbReference type="InterPro" id="IPR001752">
    <property type="entry name" value="Kinesin_motor_dom"/>
</dbReference>
<dbReference type="PROSITE" id="PS00411">
    <property type="entry name" value="KINESIN_MOTOR_1"/>
    <property type="match status" value="1"/>
</dbReference>
<keyword evidence="9" id="KW-0206">Cytoskeleton</keyword>
<dbReference type="CDD" id="cd01368">
    <property type="entry name" value="KISc_KIF23_like"/>
    <property type="match status" value="1"/>
</dbReference>
<evidence type="ECO:0000256" key="5">
    <source>
        <dbReference type="ARBA" id="ARBA00022741"/>
    </source>
</evidence>
<feature type="region of interest" description="Disordered" evidence="12">
    <location>
        <begin position="790"/>
        <end position="848"/>
    </location>
</feature>
<keyword evidence="5 10" id="KW-0547">Nucleotide-binding</keyword>
<keyword evidence="6 10" id="KW-0067">ATP-binding</keyword>
<feature type="coiled-coil region" evidence="11">
    <location>
        <begin position="1478"/>
        <end position="1540"/>
    </location>
</feature>
<dbReference type="InterPro" id="IPR036961">
    <property type="entry name" value="Kinesin_motor_dom_sf"/>
</dbReference>
<dbReference type="InterPro" id="IPR027417">
    <property type="entry name" value="P-loop_NTPase"/>
</dbReference>
<evidence type="ECO:0000256" key="4">
    <source>
        <dbReference type="ARBA" id="ARBA00022701"/>
    </source>
</evidence>
<feature type="region of interest" description="Disordered" evidence="12">
    <location>
        <begin position="1660"/>
        <end position="1689"/>
    </location>
</feature>
<comment type="subcellular location">
    <subcellularLocation>
        <location evidence="1">Cytoplasm</location>
        <location evidence="1">Cytoskeleton</location>
        <location evidence="1">Spindle</location>
    </subcellularLocation>
</comment>
<evidence type="ECO:0000256" key="7">
    <source>
        <dbReference type="ARBA" id="ARBA00023054"/>
    </source>
</evidence>
<gene>
    <name evidence="15" type="primary">KIF20B</name>
</gene>
<organism evidence="14 15">
    <name type="scientific">Bos indicus</name>
    <name type="common">Zebu</name>
    <dbReference type="NCBI Taxonomy" id="9915"/>
    <lineage>
        <taxon>Eukaryota</taxon>
        <taxon>Metazoa</taxon>
        <taxon>Chordata</taxon>
        <taxon>Craniata</taxon>
        <taxon>Vertebrata</taxon>
        <taxon>Euteleostomi</taxon>
        <taxon>Mammalia</taxon>
        <taxon>Eutheria</taxon>
        <taxon>Laurasiatheria</taxon>
        <taxon>Artiodactyla</taxon>
        <taxon>Ruminantia</taxon>
        <taxon>Pecora</taxon>
        <taxon>Bovidae</taxon>
        <taxon>Bovinae</taxon>
        <taxon>Bos</taxon>
    </lineage>
</organism>
<evidence type="ECO:0000259" key="13">
    <source>
        <dbReference type="PROSITE" id="PS50067"/>
    </source>
</evidence>
<keyword evidence="14" id="KW-1185">Reference proteome</keyword>
<dbReference type="SMART" id="SM00129">
    <property type="entry name" value="KISc"/>
    <property type="match status" value="1"/>
</dbReference>
<keyword evidence="3" id="KW-0597">Phosphoprotein</keyword>
<evidence type="ECO:0000313" key="14">
    <source>
        <dbReference type="Proteomes" id="UP001652663"/>
    </source>
</evidence>
<feature type="binding site" evidence="10">
    <location>
        <begin position="161"/>
        <end position="168"/>
    </location>
    <ligand>
        <name>ATP</name>
        <dbReference type="ChEBI" id="CHEBI:30616"/>
    </ligand>
</feature>
<evidence type="ECO:0000313" key="15">
    <source>
        <dbReference type="RefSeq" id="XP_070636562.1"/>
    </source>
</evidence>
<proteinExistence type="inferred from homology"/>
<feature type="region of interest" description="Disordered" evidence="12">
    <location>
        <begin position="1"/>
        <end position="20"/>
    </location>
</feature>
<dbReference type="PANTHER" id="PTHR47970">
    <property type="entry name" value="KINESIN-LIKE PROTEIN KIF11"/>
    <property type="match status" value="1"/>
</dbReference>
<feature type="compositionally biased region" description="Polar residues" evidence="12">
    <location>
        <begin position="1677"/>
        <end position="1689"/>
    </location>
</feature>
<reference evidence="15" key="1">
    <citation type="submission" date="2025-08" db="UniProtKB">
        <authorList>
            <consortium name="RefSeq"/>
        </authorList>
    </citation>
    <scope>IDENTIFICATION</scope>
    <source>
        <tissue evidence="15">Blood</tissue>
    </source>
</reference>
<dbReference type="InterPro" id="IPR047149">
    <property type="entry name" value="KIF11-like"/>
</dbReference>
<feature type="coiled-coil region" evidence="11">
    <location>
        <begin position="1045"/>
        <end position="1442"/>
    </location>
</feature>
<evidence type="ECO:0000256" key="10">
    <source>
        <dbReference type="PROSITE-ProRule" id="PRU00283"/>
    </source>
</evidence>
<feature type="coiled-coil region" evidence="11">
    <location>
        <begin position="583"/>
        <end position="610"/>
    </location>
</feature>
<evidence type="ECO:0000256" key="6">
    <source>
        <dbReference type="ARBA" id="ARBA00022840"/>
    </source>
</evidence>
<comment type="similarity">
    <text evidence="10">Belongs to the TRAFAC class myosin-kinesin ATPase superfamily. Kinesin family.</text>
</comment>
<dbReference type="CDD" id="cd21786">
    <property type="entry name" value="RBD_KIF20B"/>
    <property type="match status" value="1"/>
</dbReference>
<evidence type="ECO:0000256" key="2">
    <source>
        <dbReference type="ARBA" id="ARBA00022490"/>
    </source>
</evidence>
<dbReference type="PROSITE" id="PS50067">
    <property type="entry name" value="KINESIN_MOTOR_2"/>
    <property type="match status" value="1"/>
</dbReference>
<dbReference type="PRINTS" id="PR00380">
    <property type="entry name" value="KINESINHEAVY"/>
</dbReference>
<feature type="compositionally biased region" description="Basic and acidic residues" evidence="12">
    <location>
        <begin position="1661"/>
        <end position="1674"/>
    </location>
</feature>
<evidence type="ECO:0000256" key="1">
    <source>
        <dbReference type="ARBA" id="ARBA00004186"/>
    </source>
</evidence>
<evidence type="ECO:0000256" key="8">
    <source>
        <dbReference type="ARBA" id="ARBA00023175"/>
    </source>
</evidence>
<dbReference type="Pfam" id="PF00225">
    <property type="entry name" value="Kinesin"/>
    <property type="match status" value="1"/>
</dbReference>
<sequence length="1796" mass="207717">MGDSVHTRMESNLNQDGMSRPSYVFSADPLARPSEINFDGIKLDLSREFSLVASSTEANSSESKDYLQVCLRVRPFTQPEKEHESEGCVYILDSQTVVLKDPQYTTLGRLSEKSSGQMAQKFSFSKVFGPETTQKEFFQGCILQPVKDLLKGQSRLIFTYGLTNSGKTYTFQGTEENTGILPRTLNVLFDSLQERLYTKMNLKPHRSREYLRLSPDQEKEEVASKSALLRQIKEVVMHNDSYGALYGSLTNSLSIPEFEESMKDCEHSNLNIDINRKFSVWVSFFEIYNECIYDLFVPVSSKFQKRKTLRLSQDVKGYSFIKDLQWIQVSDAKEAYRLLKLGTKHQSVAFTKLNNASSRSHSIFTIRILQIEDSEIPHVIRVSELSLCDLAGSERSMRTQNEGERLRETGNINTSLLTLGKCISVLKNSEKSKFQQHVPFRESKLTHYFQSFFNGKGKICMIVNISQCSFTYDETLNVLKFSAIAQKVYVPDILNCSQEKSFGPVKSSQDESLDINNSDNKILNEKRSTISWESSLEDVVEDEDLVEDLEKAEEKQNVETEFIDEDLHDTLEDDKAFSSHAGKRKLLDLIEDLKKKLINERKEKLTLEFKIRDEVTQEFTQYLAQREADFKETLLQEREILEENAECRLAIFKDLIGKCDAQEEPKNEDHAIKDETEEGHNYVGIEDIIDSLQDDVTGIKKQAEIAHLYIASLADPQEAIACLEIKFNQVKAELAKTKEELIKTREELKKRESESEINLNSLVQELEKSNKDNVGNSSLIINSKLVCDETTEMSKDSKTKTYSGRKRLNENELQQDEPPAKKGLMHASPAITEDQKKSEEMQESISDEENIRLLQENNEELKTRLLTIENELKNEKEEKTELNKQIVSLQQELSSSEKKSLGFSIEVQQIQSSYDNVISELHVQKSINQEQKERIMKLSEEIETARRNITNNVSQIKLMQAKIDELRRLDSVSQIANIDLLNLRDLSSCSQEDNLPNTPLHHLDNDCLISKQVKEHGIQELSRERSFHSTVEAIWIECKEIVKTSSKKTHQIEELEQQIEKLQAEVKDYTNENNRLKIEEREKKNQDDLLKEKDSLIQQLKEEVQEKTISLDIEVQHVVEGKRALSELMQDVTCYKVKIKELEAMLETQKDECSHSAKLEQEIMEKESIILKEERNLNECQANLKDSIQNARDLSEREVKLKEEIMQLTKNLQDAKHSLQLKEEEKERNWQETEKLKEELSASTTLTHNLKADLQRKEEDYAELKEKLADAKKQIEQVQKEISVMRDEEKLLRIKINELEKKKNQCSQEIDMKQRTIQQLKEQLNNQKVEEAIQQYERVCKDLSVKEKIIKDMQMTLEEQEQTQVEQDQVLEAKLEETERLATELEEWKEKYKDLEAKHNQSSNKEFEDNTDVLNTKLSKLQDELQESEQKHEAERKKWLEEKMMLITQAKEAENLRNKEMKKYAEDREHCLKQQNEMEILKGQLAEKDGNLQQWREERDQLVAALEIQLKALISSNVQKDNEIEQLKKITSEASKTEKQTVDIHLTQMSSTDPGRVEIEPQSTSFEISRGEVEDGSVVLDSCEVSTENNQSTRFPKPELEIQFTPLQPNRMAVKHPGCTSPVTVKIPKARKRKSHEMEEDFVKFENKKNATPRINLKSPVSEHRNSFKKEQKVSIRPSSKKTYSLRSHASTVGVNGSAKKKEGTLQKFGDFLQHSPTILQSKAKKIIETMSSSKFSNVEVSKENVSRPKRAKRKLYTNEISSPIDISGQVILMDRRVKESDHQILKRRLRTRTVK</sequence>
<evidence type="ECO:0000256" key="11">
    <source>
        <dbReference type="SAM" id="Coils"/>
    </source>
</evidence>
<evidence type="ECO:0000256" key="9">
    <source>
        <dbReference type="ARBA" id="ARBA00023212"/>
    </source>
</evidence>
<dbReference type="Proteomes" id="UP001652663">
    <property type="component" value="Chromosome 26"/>
</dbReference>